<dbReference type="AlphaFoldDB" id="A0A5J5HBG6"/>
<evidence type="ECO:0000256" key="1">
    <source>
        <dbReference type="ARBA" id="ARBA00004651"/>
    </source>
</evidence>
<dbReference type="Pfam" id="PF04239">
    <property type="entry name" value="DUF421"/>
    <property type="match status" value="1"/>
</dbReference>
<reference evidence="10 11" key="1">
    <citation type="submission" date="2019-09" db="EMBL/GenBank/DDBJ databases">
        <title>Whole genome sequences of isolates from the Mars Exploration Rovers.</title>
        <authorList>
            <person name="Seuylemezian A."/>
            <person name="Vaishampayan P."/>
        </authorList>
    </citation>
    <scope>NUCLEOTIDE SEQUENCE [LARGE SCALE GENOMIC DNA]</scope>
    <source>
        <strain evidence="10 11">MER_TA_151</strain>
    </source>
</reference>
<feature type="transmembrane region" description="Helical" evidence="8">
    <location>
        <begin position="6"/>
        <end position="24"/>
    </location>
</feature>
<comment type="similarity">
    <text evidence="2">Belongs to the UPF0702 family.</text>
</comment>
<comment type="caution">
    <text evidence="10">The sequence shown here is derived from an EMBL/GenBank/DDBJ whole genome shotgun (WGS) entry which is preliminary data.</text>
</comment>
<organism evidence="10 11">
    <name type="scientific">Niallia endozanthoxylica</name>
    <dbReference type="NCBI Taxonomy" id="2036016"/>
    <lineage>
        <taxon>Bacteria</taxon>
        <taxon>Bacillati</taxon>
        <taxon>Bacillota</taxon>
        <taxon>Bacilli</taxon>
        <taxon>Bacillales</taxon>
        <taxon>Bacillaceae</taxon>
        <taxon>Niallia</taxon>
    </lineage>
</organism>
<dbReference type="InterPro" id="IPR007353">
    <property type="entry name" value="DUF421"/>
</dbReference>
<evidence type="ECO:0000256" key="7">
    <source>
        <dbReference type="SAM" id="MobiDB-lite"/>
    </source>
</evidence>
<keyword evidence="5 8" id="KW-1133">Transmembrane helix</keyword>
<dbReference type="GO" id="GO:0005886">
    <property type="term" value="C:plasma membrane"/>
    <property type="evidence" value="ECO:0007669"/>
    <property type="project" value="UniProtKB-SubCell"/>
</dbReference>
<dbReference type="Proteomes" id="UP000326671">
    <property type="component" value="Unassembled WGS sequence"/>
</dbReference>
<evidence type="ECO:0000256" key="2">
    <source>
        <dbReference type="ARBA" id="ARBA00006448"/>
    </source>
</evidence>
<feature type="transmembrane region" description="Helical" evidence="8">
    <location>
        <begin position="55"/>
        <end position="72"/>
    </location>
</feature>
<feature type="transmembrane region" description="Helical" evidence="8">
    <location>
        <begin position="31"/>
        <end position="49"/>
    </location>
</feature>
<evidence type="ECO:0000256" key="4">
    <source>
        <dbReference type="ARBA" id="ARBA00022692"/>
    </source>
</evidence>
<dbReference type="RefSeq" id="WP_150441897.1">
    <property type="nucleotide sequence ID" value="NZ_VYKL01000035.1"/>
</dbReference>
<dbReference type="PANTHER" id="PTHR34582:SF2">
    <property type="entry name" value="UPF0702 TRANSMEMBRANE PROTEIN YDFR"/>
    <property type="match status" value="1"/>
</dbReference>
<evidence type="ECO:0000259" key="9">
    <source>
        <dbReference type="Pfam" id="PF04239"/>
    </source>
</evidence>
<gene>
    <name evidence="10" type="ORF">F4V44_20615</name>
</gene>
<keyword evidence="11" id="KW-1185">Reference proteome</keyword>
<comment type="subcellular location">
    <subcellularLocation>
        <location evidence="1">Cell membrane</location>
        <topology evidence="1">Multi-pass membrane protein</topology>
    </subcellularLocation>
</comment>
<proteinExistence type="inferred from homology"/>
<dbReference type="OrthoDB" id="1796697at2"/>
<dbReference type="InterPro" id="IPR023090">
    <property type="entry name" value="UPF0702_alpha/beta_dom_sf"/>
</dbReference>
<evidence type="ECO:0000256" key="3">
    <source>
        <dbReference type="ARBA" id="ARBA00022475"/>
    </source>
</evidence>
<dbReference type="EMBL" id="VYKL01000035">
    <property type="protein sequence ID" value="KAA9018026.1"/>
    <property type="molecule type" value="Genomic_DNA"/>
</dbReference>
<sequence length="186" mass="21266">MMNNFIIESLILLISAVILIRIAGKKSVAKMTSLETVIILAIGTTMGHAIKENSLWQVIIILCIFVLFLIFIQKLQLKHKLFERYLIGKATLVITEGKIIEDNLIKLRMTKEQLEMRLREKGISYITDIKNGTIESNGDFGFELADHAKPITKMMLLEILNKSQHENKNQSNHTESLFDQVLKDNK</sequence>
<evidence type="ECO:0000256" key="6">
    <source>
        <dbReference type="ARBA" id="ARBA00023136"/>
    </source>
</evidence>
<dbReference type="Gene3D" id="3.30.240.20">
    <property type="entry name" value="bsu07140 like domains"/>
    <property type="match status" value="1"/>
</dbReference>
<keyword evidence="6 8" id="KW-0472">Membrane</keyword>
<feature type="region of interest" description="Disordered" evidence="7">
    <location>
        <begin position="165"/>
        <end position="186"/>
    </location>
</feature>
<evidence type="ECO:0000313" key="11">
    <source>
        <dbReference type="Proteomes" id="UP000326671"/>
    </source>
</evidence>
<keyword evidence="3" id="KW-1003">Cell membrane</keyword>
<dbReference type="PANTHER" id="PTHR34582">
    <property type="entry name" value="UPF0702 TRANSMEMBRANE PROTEIN YCAP"/>
    <property type="match status" value="1"/>
</dbReference>
<protein>
    <submittedName>
        <fullName evidence="10">DUF421 domain-containing protein</fullName>
    </submittedName>
</protein>
<evidence type="ECO:0000256" key="8">
    <source>
        <dbReference type="SAM" id="Phobius"/>
    </source>
</evidence>
<name>A0A5J5HBG6_9BACI</name>
<evidence type="ECO:0000256" key="5">
    <source>
        <dbReference type="ARBA" id="ARBA00022989"/>
    </source>
</evidence>
<accession>A0A5J5HBG6</accession>
<feature type="domain" description="YetF C-terminal" evidence="9">
    <location>
        <begin position="78"/>
        <end position="156"/>
    </location>
</feature>
<evidence type="ECO:0000313" key="10">
    <source>
        <dbReference type="EMBL" id="KAA9018026.1"/>
    </source>
</evidence>
<keyword evidence="4 8" id="KW-0812">Transmembrane</keyword>